<dbReference type="AlphaFoldDB" id="X1V6V1"/>
<protein>
    <submittedName>
        <fullName evidence="1">Uncharacterized protein</fullName>
    </submittedName>
</protein>
<gene>
    <name evidence="1" type="ORF">S12H4_27869</name>
</gene>
<dbReference type="EMBL" id="BARW01015941">
    <property type="protein sequence ID" value="GAJ00575.1"/>
    <property type="molecule type" value="Genomic_DNA"/>
</dbReference>
<sequence length="136" mass="14210">MATIHKKRPDGLRTSWTWENAEGTIAFHHELAGGEGADMAGIMRAGAMSQDVHIDKVVVSLENAPSAGSTVTVTVDNVASTITVNVADTATFGSSTTNHFDLDVSAEDLTILISATAGTAAGCVTIFVFYHDITIT</sequence>
<comment type="caution">
    <text evidence="1">The sequence shown here is derived from an EMBL/GenBank/DDBJ whole genome shotgun (WGS) entry which is preliminary data.</text>
</comment>
<proteinExistence type="predicted"/>
<organism evidence="1">
    <name type="scientific">marine sediment metagenome</name>
    <dbReference type="NCBI Taxonomy" id="412755"/>
    <lineage>
        <taxon>unclassified sequences</taxon>
        <taxon>metagenomes</taxon>
        <taxon>ecological metagenomes</taxon>
    </lineage>
</organism>
<evidence type="ECO:0000313" key="1">
    <source>
        <dbReference type="EMBL" id="GAJ00575.1"/>
    </source>
</evidence>
<name>X1V6V1_9ZZZZ</name>
<reference evidence="1" key="1">
    <citation type="journal article" date="2014" name="Front. Microbiol.">
        <title>High frequency of phylogenetically diverse reductive dehalogenase-homologous genes in deep subseafloor sedimentary metagenomes.</title>
        <authorList>
            <person name="Kawai M."/>
            <person name="Futagami T."/>
            <person name="Toyoda A."/>
            <person name="Takaki Y."/>
            <person name="Nishi S."/>
            <person name="Hori S."/>
            <person name="Arai W."/>
            <person name="Tsubouchi T."/>
            <person name="Morono Y."/>
            <person name="Uchiyama I."/>
            <person name="Ito T."/>
            <person name="Fujiyama A."/>
            <person name="Inagaki F."/>
            <person name="Takami H."/>
        </authorList>
    </citation>
    <scope>NUCLEOTIDE SEQUENCE</scope>
    <source>
        <strain evidence="1">Expedition CK06-06</strain>
    </source>
</reference>
<accession>X1V6V1</accession>